<evidence type="ECO:0000313" key="3">
    <source>
        <dbReference type="Proteomes" id="UP001412239"/>
    </source>
</evidence>
<accession>A0A292PWV9</accession>
<dbReference type="Proteomes" id="UP001412239">
    <property type="component" value="Unassembled WGS sequence"/>
</dbReference>
<dbReference type="AlphaFoldDB" id="A0A292PWV9"/>
<reference evidence="2" key="1">
    <citation type="submission" date="2015-10" db="EMBL/GenBank/DDBJ databases">
        <authorList>
            <person name="Regsiter A."/>
            <person name="william w."/>
        </authorList>
    </citation>
    <scope>NUCLEOTIDE SEQUENCE</scope>
    <source>
        <strain evidence="2">Montdore</strain>
    </source>
</reference>
<organism evidence="2 3">
    <name type="scientific">Tuber aestivum</name>
    <name type="common">summer truffle</name>
    <dbReference type="NCBI Taxonomy" id="59557"/>
    <lineage>
        <taxon>Eukaryota</taxon>
        <taxon>Fungi</taxon>
        <taxon>Dikarya</taxon>
        <taxon>Ascomycota</taxon>
        <taxon>Pezizomycotina</taxon>
        <taxon>Pezizomycetes</taxon>
        <taxon>Pezizales</taxon>
        <taxon>Tuberaceae</taxon>
        <taxon>Tuber</taxon>
    </lineage>
</organism>
<dbReference type="EMBL" id="LN891029">
    <property type="protein sequence ID" value="CUS11185.1"/>
    <property type="molecule type" value="Genomic_DNA"/>
</dbReference>
<proteinExistence type="predicted"/>
<name>A0A292PWV9_9PEZI</name>
<evidence type="ECO:0000256" key="1">
    <source>
        <dbReference type="SAM" id="MobiDB-lite"/>
    </source>
</evidence>
<evidence type="ECO:0000313" key="2">
    <source>
        <dbReference type="EMBL" id="CUS11185.1"/>
    </source>
</evidence>
<feature type="region of interest" description="Disordered" evidence="1">
    <location>
        <begin position="1"/>
        <end position="55"/>
    </location>
</feature>
<keyword evidence="3" id="KW-1185">Reference proteome</keyword>
<gene>
    <name evidence="2" type="ORF">GSTUAT00004784001</name>
</gene>
<sequence>MDPHPLLIDRAPANPNLPFDPQPQRNLHNPRSPVPQPLPLDIQMGGSADLRRGLG</sequence>
<protein>
    <submittedName>
        <fullName evidence="2">Uncharacterized protein</fullName>
    </submittedName>
</protein>